<proteinExistence type="predicted"/>
<feature type="region of interest" description="Disordered" evidence="1">
    <location>
        <begin position="584"/>
        <end position="612"/>
    </location>
</feature>
<feature type="compositionally biased region" description="Basic and acidic residues" evidence="1">
    <location>
        <begin position="943"/>
        <end position="957"/>
    </location>
</feature>
<dbReference type="OrthoDB" id="8062037at2759"/>
<sequence>MAPSTSAAAADAAAAARARDWPEGAHSSASDSAPPSSRRRRRSSGGLAMMDAGPSTSSSRASAAQTDGEGQARSKDAARNDAPPPARRRRISIGSSLSLGLRALVPTASSSAAEPATSSLRRLGRRFRASIVPWASSSGAAEQSEPVRNSAADADDEDMADSCEVEAQMVADSEAEASRASPEPQIDETHSAPEDATLEAPAIEREAHAQRVEAAEAASAPAPAPREQEPSASGPRASAGQNQAAWRAYERASVAHALGLGPAPDVPTLDAADGLPTPSSTLFALLRDVLGLGTRAPTAPQANAVPAGGVPMQREAAPSSPAAAAPQAPAPQRQSPGGTSVIVQGALVSRTLPDRARSAGAAPPAASATASAAPDAQPAPHAEPGPGHAQAATIAEQADMLCRLCSIAAAATAASLMSGPDSLATTIADNVGSVAFGNSREAASRSAAAGPAPAAAASAEVEGEQAGSAQAASGETNSAQAAGAEASTAGTSSASSEIAPPPRSPATASAISSLRERLNAVSERVRLARSASGSRAAPPAPGGVAHAPDPVPEQRPALRQPADPSQLHGALGQLLHDVSAGLHGTRRQRPEPQRRTQTQPRPSVAVPISAEGARLRSIHDTNATLERVREGNIVMGREHSWERFIFDLFQDLGAAVRGLPAAASALADAEVGRSDEGDGSATASGSAADGSPAPDSAAAGLDEATRTRRAGDVQDGQLTFYRLFRFDPLGAGARDASAATPSGQRPPMARRASAPDVSAAAVSGAPAAATGAPAVEGAAEPAAPGLIPCIVVGVRSLGATETGPPGLFTRNRPPHDAAAADGQQAGAAAAPAGPAQAGAPPSIGSDGLPQGPGLARYLLFISGGAYRGDHPLLSAPFNQAAQDLMLLMEVRASGGRLTTALTRATASLAHAGDAQGAADGHAGADRRRRAPACARRRRRDRHAGRAESRAREHERQVPHLPRGLGERVGRLPPAELQAPLPHRMCRPVVHQVEQLLPAVPRTGSAHVGCAAPRRLAARGAQRRRSRPGRCGRVAHTQASRTSSLAIAASTPCLSLMTFHDHPA</sequence>
<feature type="compositionally biased region" description="Low complexity" evidence="1">
    <location>
        <begin position="679"/>
        <end position="700"/>
    </location>
</feature>
<feature type="compositionally biased region" description="Low complexity" evidence="1">
    <location>
        <begin position="454"/>
        <end position="497"/>
    </location>
</feature>
<feature type="region of interest" description="Disordered" evidence="1">
    <location>
        <begin position="296"/>
        <end position="339"/>
    </location>
</feature>
<dbReference type="STRING" id="58919.A0A316Z054"/>
<feature type="compositionally biased region" description="Low complexity" evidence="1">
    <location>
        <begin position="55"/>
        <end position="64"/>
    </location>
</feature>
<feature type="compositionally biased region" description="Low complexity" evidence="1">
    <location>
        <begin position="910"/>
        <end position="921"/>
    </location>
</feature>
<dbReference type="EMBL" id="KZ819306">
    <property type="protein sequence ID" value="PWN95097.1"/>
    <property type="molecule type" value="Genomic_DNA"/>
</dbReference>
<organism evidence="2 3">
    <name type="scientific">Tilletiopsis washingtonensis</name>
    <dbReference type="NCBI Taxonomy" id="58919"/>
    <lineage>
        <taxon>Eukaryota</taxon>
        <taxon>Fungi</taxon>
        <taxon>Dikarya</taxon>
        <taxon>Basidiomycota</taxon>
        <taxon>Ustilaginomycotina</taxon>
        <taxon>Exobasidiomycetes</taxon>
        <taxon>Entylomatales</taxon>
        <taxon>Entylomatales incertae sedis</taxon>
        <taxon>Tilletiopsis</taxon>
    </lineage>
</organism>
<feature type="region of interest" description="Disordered" evidence="1">
    <location>
        <begin position="910"/>
        <end position="968"/>
    </location>
</feature>
<feature type="region of interest" description="Disordered" evidence="1">
    <location>
        <begin position="803"/>
        <end position="848"/>
    </location>
</feature>
<name>A0A316Z054_9BASI</name>
<feature type="region of interest" description="Disordered" evidence="1">
    <location>
        <begin position="454"/>
        <end position="511"/>
    </location>
</feature>
<feature type="compositionally biased region" description="Basic residues" evidence="1">
    <location>
        <begin position="926"/>
        <end position="942"/>
    </location>
</feature>
<gene>
    <name evidence="2" type="ORF">FA09DRAFT_149941</name>
</gene>
<feature type="compositionally biased region" description="Low complexity" evidence="1">
    <location>
        <begin position="27"/>
        <end position="36"/>
    </location>
</feature>
<feature type="compositionally biased region" description="Basic and acidic residues" evidence="1">
    <location>
        <begin position="70"/>
        <end position="79"/>
    </location>
</feature>
<feature type="region of interest" description="Disordered" evidence="1">
    <location>
        <begin position="669"/>
        <end position="700"/>
    </location>
</feature>
<reference evidence="2 3" key="1">
    <citation type="journal article" date="2018" name="Mol. Biol. Evol.">
        <title>Broad Genomic Sampling Reveals a Smut Pathogenic Ancestry of the Fungal Clade Ustilaginomycotina.</title>
        <authorList>
            <person name="Kijpornyongpan T."/>
            <person name="Mondo S.J."/>
            <person name="Barry K."/>
            <person name="Sandor L."/>
            <person name="Lee J."/>
            <person name="Lipzen A."/>
            <person name="Pangilinan J."/>
            <person name="LaButti K."/>
            <person name="Hainaut M."/>
            <person name="Henrissat B."/>
            <person name="Grigoriev I.V."/>
            <person name="Spatafora J.W."/>
            <person name="Aime M.C."/>
        </authorList>
    </citation>
    <scope>NUCLEOTIDE SEQUENCE [LARGE SCALE GENOMIC DNA]</scope>
    <source>
        <strain evidence="2 3">MCA 4186</strain>
    </source>
</reference>
<accession>A0A316Z054</accession>
<feature type="region of interest" description="Disordered" evidence="1">
    <location>
        <begin position="354"/>
        <end position="390"/>
    </location>
</feature>
<feature type="compositionally biased region" description="Low complexity" evidence="1">
    <location>
        <begin position="105"/>
        <end position="119"/>
    </location>
</feature>
<dbReference type="AlphaFoldDB" id="A0A316Z054"/>
<feature type="compositionally biased region" description="Low complexity" evidence="1">
    <location>
        <begin position="7"/>
        <end position="16"/>
    </location>
</feature>
<feature type="compositionally biased region" description="Low complexity" evidence="1">
    <location>
        <begin position="528"/>
        <end position="548"/>
    </location>
</feature>
<feature type="compositionally biased region" description="Low complexity" evidence="1">
    <location>
        <begin position="316"/>
        <end position="336"/>
    </location>
</feature>
<feature type="compositionally biased region" description="Basic and acidic residues" evidence="1">
    <location>
        <begin position="202"/>
        <end position="214"/>
    </location>
</feature>
<feature type="region of interest" description="Disordered" evidence="1">
    <location>
        <begin position="105"/>
        <end position="124"/>
    </location>
</feature>
<feature type="region of interest" description="Disordered" evidence="1">
    <location>
        <begin position="1"/>
        <end position="95"/>
    </location>
</feature>
<dbReference type="Proteomes" id="UP000245946">
    <property type="component" value="Unassembled WGS sequence"/>
</dbReference>
<dbReference type="GeneID" id="37266724"/>
<feature type="compositionally biased region" description="Low complexity" evidence="1">
    <location>
        <begin position="358"/>
        <end position="390"/>
    </location>
</feature>
<feature type="region of interest" description="Disordered" evidence="1">
    <location>
        <begin position="733"/>
        <end position="757"/>
    </location>
</feature>
<feature type="region of interest" description="Disordered" evidence="1">
    <location>
        <begin position="525"/>
        <end position="565"/>
    </location>
</feature>
<evidence type="ECO:0000313" key="2">
    <source>
        <dbReference type="EMBL" id="PWN95097.1"/>
    </source>
</evidence>
<feature type="compositionally biased region" description="Acidic residues" evidence="1">
    <location>
        <begin position="153"/>
        <end position="164"/>
    </location>
</feature>
<evidence type="ECO:0000313" key="3">
    <source>
        <dbReference type="Proteomes" id="UP000245946"/>
    </source>
</evidence>
<dbReference type="RefSeq" id="XP_025595376.1">
    <property type="nucleotide sequence ID" value="XM_025739178.1"/>
</dbReference>
<feature type="compositionally biased region" description="Low complexity" evidence="1">
    <location>
        <begin position="816"/>
        <end position="841"/>
    </location>
</feature>
<protein>
    <submittedName>
        <fullName evidence="2">Uncharacterized protein</fullName>
    </submittedName>
</protein>
<evidence type="ECO:0000256" key="1">
    <source>
        <dbReference type="SAM" id="MobiDB-lite"/>
    </source>
</evidence>
<feature type="region of interest" description="Disordered" evidence="1">
    <location>
        <begin position="133"/>
        <end position="246"/>
    </location>
</feature>
<keyword evidence="3" id="KW-1185">Reference proteome</keyword>